<accession>A0A110B5D8</accession>
<dbReference type="RefSeq" id="WP_096409280.1">
    <property type="nucleotide sequence ID" value="NZ_AP017372.2"/>
</dbReference>
<keyword evidence="3" id="KW-1185">Reference proteome</keyword>
<feature type="domain" description="AAA+ ATPase" evidence="1">
    <location>
        <begin position="86"/>
        <end position="228"/>
    </location>
</feature>
<dbReference type="PANTHER" id="PTHR42935:SF1">
    <property type="entry name" value="SLR0930 PROTEIN"/>
    <property type="match status" value="1"/>
</dbReference>
<dbReference type="SMART" id="SM00382">
    <property type="entry name" value="AAA"/>
    <property type="match status" value="1"/>
</dbReference>
<dbReference type="Proteomes" id="UP000218890">
    <property type="component" value="Chromosome"/>
</dbReference>
<dbReference type="InterPro" id="IPR027417">
    <property type="entry name" value="P-loop_NTPase"/>
</dbReference>
<dbReference type="Pfam" id="PF05673">
    <property type="entry name" value="DUF815"/>
    <property type="match status" value="1"/>
</dbReference>
<name>A0A110B5D8_HALHR</name>
<dbReference type="KEGG" id="hhk:HH1059_12310"/>
<dbReference type="InterPro" id="IPR003593">
    <property type="entry name" value="AAA+_ATPase"/>
</dbReference>
<evidence type="ECO:0000259" key="1">
    <source>
        <dbReference type="SMART" id="SM00382"/>
    </source>
</evidence>
<dbReference type="Gene3D" id="3.40.50.300">
    <property type="entry name" value="P-loop containing nucleotide triphosphate hydrolases"/>
    <property type="match status" value="1"/>
</dbReference>
<evidence type="ECO:0000313" key="3">
    <source>
        <dbReference type="Proteomes" id="UP000218890"/>
    </source>
</evidence>
<gene>
    <name evidence="2" type="ORF">HH1059_12310</name>
</gene>
<dbReference type="OrthoDB" id="9812140at2"/>
<dbReference type="EMBL" id="AP017372">
    <property type="protein sequence ID" value="BAU57928.1"/>
    <property type="molecule type" value="Genomic_DNA"/>
</dbReference>
<organism evidence="2 3">
    <name type="scientific">Halorhodospira halochloris</name>
    <name type="common">Ectothiorhodospira halochloris</name>
    <dbReference type="NCBI Taxonomy" id="1052"/>
    <lineage>
        <taxon>Bacteria</taxon>
        <taxon>Pseudomonadati</taxon>
        <taxon>Pseudomonadota</taxon>
        <taxon>Gammaproteobacteria</taxon>
        <taxon>Chromatiales</taxon>
        <taxon>Ectothiorhodospiraceae</taxon>
        <taxon>Halorhodospira</taxon>
    </lineage>
</organism>
<reference evidence="2" key="1">
    <citation type="submission" date="2016-02" db="EMBL/GenBank/DDBJ databases">
        <title>Halorhodospira halochloris DSM-1059 complete genome, version 2.</title>
        <authorList>
            <person name="Tsukatani Y."/>
        </authorList>
    </citation>
    <scope>NUCLEOTIDE SEQUENCE</scope>
    <source>
        <strain evidence="2">DSM 1059</strain>
    </source>
</reference>
<dbReference type="AlphaFoldDB" id="A0A110B5D8"/>
<dbReference type="InterPro" id="IPR008533">
    <property type="entry name" value="DUF815"/>
</dbReference>
<evidence type="ECO:0000313" key="2">
    <source>
        <dbReference type="EMBL" id="BAU57928.1"/>
    </source>
</evidence>
<protein>
    <submittedName>
        <fullName evidence="2">ATP/GTP-binding protein</fullName>
    </submittedName>
</protein>
<dbReference type="CDD" id="cd00009">
    <property type="entry name" value="AAA"/>
    <property type="match status" value="1"/>
</dbReference>
<sequence>MTKPTRVLERVEGLIERLEQIIDTPNAEPDWSTATAFRWRCASRFGHCKLEPIRRPHRIDIANLHGIEQQKQTLERNTRQHLAGLPANNALLWGARGTGKSSLIKALHSSYAEHGLRVIEVEPEHLGDLPDILELTAERPERFVIFCDDLSFNANDQQYRALKAVLDGSLTSSADNTLLYVTSNRRHLVPEQMQDNQQARVYDNEIHPGDSVEERISLAERFGIRLSFHPFDQERYLQICRAWLEHLGHRDPAGERVRRAALAYALDRGSRSGRVAWQFARDWAGRHQLGEEHLD</sequence>
<dbReference type="SUPFAM" id="SSF52540">
    <property type="entry name" value="P-loop containing nucleoside triphosphate hydrolases"/>
    <property type="match status" value="1"/>
</dbReference>
<proteinExistence type="predicted"/>
<dbReference type="PANTHER" id="PTHR42935">
    <property type="entry name" value="SLR0930 PROTEIN"/>
    <property type="match status" value="1"/>
</dbReference>